<dbReference type="GeneTree" id="ENSGT01060000248530"/>
<feature type="domain" description="Reverse transcriptase" evidence="2">
    <location>
        <begin position="160"/>
        <end position="435"/>
    </location>
</feature>
<dbReference type="SUPFAM" id="SSF56672">
    <property type="entry name" value="DNA/RNA polymerases"/>
    <property type="match status" value="1"/>
</dbReference>
<dbReference type="Ensembl" id="ENSPMRT00000024961.1">
    <property type="protein sequence ID" value="ENSPMRP00000023519.1"/>
    <property type="gene ID" value="ENSPMRG00000015247.1"/>
</dbReference>
<accession>A0A670JIW5</accession>
<dbReference type="PANTHER" id="PTHR47027">
    <property type="entry name" value="REVERSE TRANSCRIPTASE DOMAIN-CONTAINING PROTEIN"/>
    <property type="match status" value="1"/>
</dbReference>
<dbReference type="PROSITE" id="PS50878">
    <property type="entry name" value="RT_POL"/>
    <property type="match status" value="1"/>
</dbReference>
<name>A0A670JIW5_PODMU</name>
<reference evidence="3" key="3">
    <citation type="submission" date="2025-09" db="UniProtKB">
        <authorList>
            <consortium name="Ensembl"/>
        </authorList>
    </citation>
    <scope>IDENTIFICATION</scope>
</reference>
<dbReference type="Pfam" id="PF00078">
    <property type="entry name" value="RVT_1"/>
    <property type="match status" value="1"/>
</dbReference>
<dbReference type="InterPro" id="IPR000477">
    <property type="entry name" value="RT_dom"/>
</dbReference>
<evidence type="ECO:0000256" key="1">
    <source>
        <dbReference type="SAM" id="MobiDB-lite"/>
    </source>
</evidence>
<proteinExistence type="predicted"/>
<reference evidence="3 4" key="1">
    <citation type="journal article" date="2019" name="Proc. Natl. Acad. Sci. U.S.A.">
        <title>Regulatory changes in pterin and carotenoid genes underlie balanced color polymorphisms in the wall lizard.</title>
        <authorList>
            <person name="Andrade P."/>
            <person name="Pinho C."/>
            <person name="Perez I de Lanuza G."/>
            <person name="Afonso S."/>
            <person name="Brejcha J."/>
            <person name="Rubin C.J."/>
            <person name="Wallerman O."/>
            <person name="Pereira P."/>
            <person name="Sabatino S.J."/>
            <person name="Bellati A."/>
            <person name="Pellitteri-Rosa D."/>
            <person name="Bosakova Z."/>
            <person name="Bunikis I."/>
            <person name="Carretero M.A."/>
            <person name="Feiner N."/>
            <person name="Marsik P."/>
            <person name="Pauperio F."/>
            <person name="Salvi D."/>
            <person name="Soler L."/>
            <person name="While G.M."/>
            <person name="Uller T."/>
            <person name="Font E."/>
            <person name="Andersson L."/>
            <person name="Carneiro M."/>
        </authorList>
    </citation>
    <scope>NUCLEOTIDE SEQUENCE</scope>
</reference>
<sequence>MKLNLLKKYKNYRSAKLPQLPPGWFEDKRNYKILIKNKKLLAQKREWKCLIDASRERDSATFWRLVANGVRSTSSEVEYTIPAGTWEAFFQSSYSALPLTQPLIQCAAGDEWPPVSVAEIRRLIQALKHRKAPGADNISPELLKANIDWWAPVLATLFTSIDQTAIIPEDWGLAIIVPIFKKGCKLDPANYRPISLLSIISKLYATHLREKFADWLEQEHILKEAQAGFRAHRSTLDQGLVLQHLVEKYTSKKGGSLYVAFIDFKSAFDSIPRHRLWEKLNVTNIDRRLLLLIRRLHENTRIRVRCDRYGNLSKEIQSSHGVKQGCVLAPILFNFYINSLVGKMEEASTHSPNLNNTPIPVLLYADDAALISFSCVGLRKLLRALTEYCEAEHLIINYTKSKIMVFSKRKLRHKWKINNQPIEQVTSFRYLGIIFDEKGSWCHQIKNSIVNAQRSSRAIIRFFYRKGGQYVPAASQVFVAKILPQLMYGTQIFNCQKLKSLESVQTKFYRSLLGLPTCVSNTAIRLEVGQLPINARIWILKIHFWLKLIFFPVGVAPLTLLDPFQSKWRLSLYEKLRGLGLSPQELIASGFEKAKMMVSQRIGDVELQDHMSKIDKYPAIQDYEKGFNLTPYLLDLQIAKYRRAFTLTRFDVLPSALLKGRYEGTPYAERVCPCGLKEVETASHVLLHCDLYGDIRLLFISPIVQKFPGRSESQRLKILSEMLQSGRGGGKGSRASPSCSAEQPAPLGSPPP</sequence>
<keyword evidence="4" id="KW-1185">Reference proteome</keyword>
<feature type="region of interest" description="Disordered" evidence="1">
    <location>
        <begin position="724"/>
        <end position="752"/>
    </location>
</feature>
<evidence type="ECO:0000259" key="2">
    <source>
        <dbReference type="PROSITE" id="PS50878"/>
    </source>
</evidence>
<reference evidence="3" key="2">
    <citation type="submission" date="2025-08" db="UniProtKB">
        <authorList>
            <consortium name="Ensembl"/>
        </authorList>
    </citation>
    <scope>IDENTIFICATION</scope>
</reference>
<dbReference type="Proteomes" id="UP000472272">
    <property type="component" value="Chromosome 16"/>
</dbReference>
<dbReference type="InterPro" id="IPR043502">
    <property type="entry name" value="DNA/RNA_pol_sf"/>
</dbReference>
<evidence type="ECO:0000313" key="3">
    <source>
        <dbReference type="Ensembl" id="ENSPMRP00000023519.1"/>
    </source>
</evidence>
<evidence type="ECO:0000313" key="4">
    <source>
        <dbReference type="Proteomes" id="UP000472272"/>
    </source>
</evidence>
<dbReference type="AlphaFoldDB" id="A0A670JIW5"/>
<dbReference type="CDD" id="cd01650">
    <property type="entry name" value="RT_nLTR_like"/>
    <property type="match status" value="1"/>
</dbReference>
<protein>
    <recommendedName>
        <fullName evidence="2">Reverse transcriptase domain-containing protein</fullName>
    </recommendedName>
</protein>
<dbReference type="PANTHER" id="PTHR47027:SF30">
    <property type="entry name" value="THAP-TYPE DOMAIN-CONTAINING PROTEIN"/>
    <property type="match status" value="1"/>
</dbReference>
<organism evidence="3 4">
    <name type="scientific">Podarcis muralis</name>
    <name type="common">Wall lizard</name>
    <name type="synonym">Lacerta muralis</name>
    <dbReference type="NCBI Taxonomy" id="64176"/>
    <lineage>
        <taxon>Eukaryota</taxon>
        <taxon>Metazoa</taxon>
        <taxon>Chordata</taxon>
        <taxon>Craniata</taxon>
        <taxon>Vertebrata</taxon>
        <taxon>Euteleostomi</taxon>
        <taxon>Lepidosauria</taxon>
        <taxon>Squamata</taxon>
        <taxon>Bifurcata</taxon>
        <taxon>Unidentata</taxon>
        <taxon>Episquamata</taxon>
        <taxon>Laterata</taxon>
        <taxon>Lacertibaenia</taxon>
        <taxon>Lacertidae</taxon>
        <taxon>Podarcis</taxon>
    </lineage>
</organism>